<proteinExistence type="predicted"/>
<dbReference type="EMBL" id="OE842117">
    <property type="protein sequence ID" value="CAD7598658.1"/>
    <property type="molecule type" value="Genomic_DNA"/>
</dbReference>
<sequence length="202" mass="23561">MDSSKKQEKSNPRDKAGFLSILMFWGNEGEQGLYGVGGGRVVGSYFYPGEMEENKDYTEWTFPIFWKGCRKDFGEEDLCGPRVCDLSTKLGDRLEKHWNREMQRAKENHSTPKFLIAILKTFRWEIIIMGLVDCFKDIVPRYNSRRRRTQTSVMMLSLYTLHHLNNSYVSSSRYYIGPHCGALKQRLYVAPKFLPGRRTLPI</sequence>
<dbReference type="AlphaFoldDB" id="A0A7R9PN47"/>
<reference evidence="1" key="1">
    <citation type="submission" date="2020-11" db="EMBL/GenBank/DDBJ databases">
        <authorList>
            <person name="Tran Van P."/>
        </authorList>
    </citation>
    <scope>NUCLEOTIDE SEQUENCE</scope>
</reference>
<name>A0A7R9PN47_TIMGE</name>
<gene>
    <name evidence="1" type="ORF">TGEB3V08_LOCUS7141</name>
</gene>
<accession>A0A7R9PN47</accession>
<protein>
    <submittedName>
        <fullName evidence="1">Uncharacterized protein</fullName>
    </submittedName>
</protein>
<organism evidence="1">
    <name type="scientific">Timema genevievae</name>
    <name type="common">Walking stick</name>
    <dbReference type="NCBI Taxonomy" id="629358"/>
    <lineage>
        <taxon>Eukaryota</taxon>
        <taxon>Metazoa</taxon>
        <taxon>Ecdysozoa</taxon>
        <taxon>Arthropoda</taxon>
        <taxon>Hexapoda</taxon>
        <taxon>Insecta</taxon>
        <taxon>Pterygota</taxon>
        <taxon>Neoptera</taxon>
        <taxon>Polyneoptera</taxon>
        <taxon>Phasmatodea</taxon>
        <taxon>Timematodea</taxon>
        <taxon>Timematoidea</taxon>
        <taxon>Timematidae</taxon>
        <taxon>Timema</taxon>
    </lineage>
</organism>
<evidence type="ECO:0000313" key="1">
    <source>
        <dbReference type="EMBL" id="CAD7598658.1"/>
    </source>
</evidence>